<dbReference type="EMBL" id="JAHQIW010005581">
    <property type="protein sequence ID" value="KAJ1366534.1"/>
    <property type="molecule type" value="Genomic_DNA"/>
</dbReference>
<proteinExistence type="predicted"/>
<dbReference type="Proteomes" id="UP001196413">
    <property type="component" value="Unassembled WGS sequence"/>
</dbReference>
<protein>
    <submittedName>
        <fullName evidence="1">Uncharacterized protein</fullName>
    </submittedName>
</protein>
<keyword evidence="2" id="KW-1185">Reference proteome</keyword>
<accession>A0AAD5QZ32</accession>
<comment type="caution">
    <text evidence="1">The sequence shown here is derived from an EMBL/GenBank/DDBJ whole genome shotgun (WGS) entry which is preliminary data.</text>
</comment>
<dbReference type="AlphaFoldDB" id="A0AAD5QZ32"/>
<evidence type="ECO:0000313" key="2">
    <source>
        <dbReference type="Proteomes" id="UP001196413"/>
    </source>
</evidence>
<organism evidence="1 2">
    <name type="scientific">Parelaphostrongylus tenuis</name>
    <name type="common">Meningeal worm</name>
    <dbReference type="NCBI Taxonomy" id="148309"/>
    <lineage>
        <taxon>Eukaryota</taxon>
        <taxon>Metazoa</taxon>
        <taxon>Ecdysozoa</taxon>
        <taxon>Nematoda</taxon>
        <taxon>Chromadorea</taxon>
        <taxon>Rhabditida</taxon>
        <taxon>Rhabditina</taxon>
        <taxon>Rhabditomorpha</taxon>
        <taxon>Strongyloidea</taxon>
        <taxon>Metastrongylidae</taxon>
        <taxon>Parelaphostrongylus</taxon>
    </lineage>
</organism>
<reference evidence="1" key="1">
    <citation type="submission" date="2021-06" db="EMBL/GenBank/DDBJ databases">
        <title>Parelaphostrongylus tenuis whole genome reference sequence.</title>
        <authorList>
            <person name="Garwood T.J."/>
            <person name="Larsen P.A."/>
            <person name="Fountain-Jones N.M."/>
            <person name="Garbe J.R."/>
            <person name="Macchietto M.G."/>
            <person name="Kania S.A."/>
            <person name="Gerhold R.W."/>
            <person name="Richards J.E."/>
            <person name="Wolf T.M."/>
        </authorList>
    </citation>
    <scope>NUCLEOTIDE SEQUENCE</scope>
    <source>
        <strain evidence="1">MNPRO001-30</strain>
        <tissue evidence="1">Meninges</tissue>
    </source>
</reference>
<evidence type="ECO:0000313" key="1">
    <source>
        <dbReference type="EMBL" id="KAJ1366534.1"/>
    </source>
</evidence>
<gene>
    <name evidence="1" type="ORF">KIN20_027214</name>
</gene>
<sequence>MIDGRKEQCGGLEEKANILMDDYPEDGRACLWPMSTVCLCRWQRVWNLGMSFTYVAMFETDHFHGRQLRERETKGNYVGIAYLVRRGFTTTTGVV</sequence>
<name>A0AAD5QZ32_PARTN</name>